<protein>
    <submittedName>
        <fullName evidence="2">Uncharacterized protein</fullName>
    </submittedName>
</protein>
<evidence type="ECO:0000313" key="3">
    <source>
        <dbReference type="Proteomes" id="UP000321424"/>
    </source>
</evidence>
<accession>A0A511MM58</accession>
<reference evidence="2 3" key="1">
    <citation type="submission" date="2019-07" db="EMBL/GenBank/DDBJ databases">
        <title>Whole genome shotgun sequence of Nocardia ninae NBRC 108245.</title>
        <authorList>
            <person name="Hosoyama A."/>
            <person name="Uohara A."/>
            <person name="Ohji S."/>
            <person name="Ichikawa N."/>
        </authorList>
    </citation>
    <scope>NUCLEOTIDE SEQUENCE [LARGE SCALE GENOMIC DNA]</scope>
    <source>
        <strain evidence="2 3">NBRC 108245</strain>
    </source>
</reference>
<organism evidence="2 3">
    <name type="scientific">Nocardia ninae NBRC 108245</name>
    <dbReference type="NCBI Taxonomy" id="1210091"/>
    <lineage>
        <taxon>Bacteria</taxon>
        <taxon>Bacillati</taxon>
        <taxon>Actinomycetota</taxon>
        <taxon>Actinomycetes</taxon>
        <taxon>Mycobacteriales</taxon>
        <taxon>Nocardiaceae</taxon>
        <taxon>Nocardia</taxon>
    </lineage>
</organism>
<dbReference type="EMBL" id="BJXA01000055">
    <property type="protein sequence ID" value="GEM41713.1"/>
    <property type="molecule type" value="Genomic_DNA"/>
</dbReference>
<sequence>MVVRDRRLSATNSAGYNPNETRTGNNGSNTGRWNFRVQIEVWTGGSQRNVQPYTNRHGGVNLPPVRTFTWLARRVRIAGCVEDDGA</sequence>
<feature type="compositionally biased region" description="Polar residues" evidence="1">
    <location>
        <begin position="9"/>
        <end position="31"/>
    </location>
</feature>
<name>A0A511MM58_9NOCA</name>
<keyword evidence="3" id="KW-1185">Reference proteome</keyword>
<feature type="region of interest" description="Disordered" evidence="1">
    <location>
        <begin position="1"/>
        <end position="31"/>
    </location>
</feature>
<proteinExistence type="predicted"/>
<dbReference type="Proteomes" id="UP000321424">
    <property type="component" value="Unassembled WGS sequence"/>
</dbReference>
<evidence type="ECO:0000313" key="2">
    <source>
        <dbReference type="EMBL" id="GEM41713.1"/>
    </source>
</evidence>
<comment type="caution">
    <text evidence="2">The sequence shown here is derived from an EMBL/GenBank/DDBJ whole genome shotgun (WGS) entry which is preliminary data.</text>
</comment>
<dbReference type="AlphaFoldDB" id="A0A511MM58"/>
<gene>
    <name evidence="2" type="ORF">NN4_62320</name>
</gene>
<evidence type="ECO:0000256" key="1">
    <source>
        <dbReference type="SAM" id="MobiDB-lite"/>
    </source>
</evidence>